<evidence type="ECO:0000256" key="12">
    <source>
        <dbReference type="ARBA" id="ARBA00022927"/>
    </source>
</evidence>
<comment type="subcellular location">
    <subcellularLocation>
        <location evidence="2">Cell membrane</location>
    </subcellularLocation>
    <subcellularLocation>
        <location evidence="3">Cytoplasm</location>
    </subcellularLocation>
    <subcellularLocation>
        <location evidence="1">Nucleus</location>
    </subcellularLocation>
</comment>
<protein>
    <submittedName>
        <fullName evidence="18">Calcineurin B homologous protein 1-like</fullName>
    </submittedName>
</protein>
<evidence type="ECO:0000256" key="4">
    <source>
        <dbReference type="ARBA" id="ARBA00022448"/>
    </source>
</evidence>
<accession>A0A6F9D9H0</accession>
<reference evidence="18" key="1">
    <citation type="submission" date="2020-04" db="EMBL/GenBank/DDBJ databases">
        <authorList>
            <person name="Neveu A P."/>
        </authorList>
    </citation>
    <scope>NUCLEOTIDE SEQUENCE</scope>
    <source>
        <tissue evidence="18">Whole embryo</tissue>
    </source>
</reference>
<dbReference type="InterPro" id="IPR011992">
    <property type="entry name" value="EF-hand-dom_pair"/>
</dbReference>
<evidence type="ECO:0000256" key="6">
    <source>
        <dbReference type="ARBA" id="ARBA00022490"/>
    </source>
</evidence>
<evidence type="ECO:0000256" key="11">
    <source>
        <dbReference type="ARBA" id="ARBA00022837"/>
    </source>
</evidence>
<dbReference type="PANTHER" id="PTHR46002">
    <property type="entry name" value="EG:114D9.1 PROTEIN-RELATED"/>
    <property type="match status" value="1"/>
</dbReference>
<keyword evidence="13" id="KW-0472">Membrane</keyword>
<comment type="similarity">
    <text evidence="16">Belongs to the calcineurin regulatory subunit family. CHP subfamily.</text>
</comment>
<evidence type="ECO:0000256" key="16">
    <source>
        <dbReference type="ARBA" id="ARBA00038164"/>
    </source>
</evidence>
<dbReference type="GO" id="GO:0005737">
    <property type="term" value="C:cytoplasm"/>
    <property type="evidence" value="ECO:0007669"/>
    <property type="project" value="UniProtKB-SubCell"/>
</dbReference>
<keyword evidence="14" id="KW-0539">Nucleus</keyword>
<dbReference type="EMBL" id="LR783927">
    <property type="protein sequence ID" value="CAB3230701.1"/>
    <property type="molecule type" value="mRNA"/>
</dbReference>
<dbReference type="SMART" id="SM00054">
    <property type="entry name" value="EFh"/>
    <property type="match status" value="3"/>
</dbReference>
<sequence length="189" mass="22130">MGSKTSLHLQEDEIQRIHEETGFSHNQIIRLFSRFTCLDKEQNGFLTRDDFLRIPELAINPLAERIVDSFFKNGHEHVNFRTFMNTLAHFRPCNSKTPDDAPNSVSNKIKFIFSIYDYDRDNTILKDELLQVLELLVGANISKEQLSHIAERTLLECDTNNDRQITFEEFKNEMIKSEIDSKMSVRFLD</sequence>
<keyword evidence="9" id="KW-0479">Metal-binding</keyword>
<evidence type="ECO:0000313" key="18">
    <source>
        <dbReference type="EMBL" id="CAB3230701.1"/>
    </source>
</evidence>
<gene>
    <name evidence="18" type="primary">Chp1</name>
</gene>
<organism evidence="18">
    <name type="scientific">Phallusia mammillata</name>
    <dbReference type="NCBI Taxonomy" id="59560"/>
    <lineage>
        <taxon>Eukaryota</taxon>
        <taxon>Metazoa</taxon>
        <taxon>Chordata</taxon>
        <taxon>Tunicata</taxon>
        <taxon>Ascidiacea</taxon>
        <taxon>Phlebobranchia</taxon>
        <taxon>Ascidiidae</taxon>
        <taxon>Phallusia</taxon>
    </lineage>
</organism>
<dbReference type="PROSITE" id="PS00018">
    <property type="entry name" value="EF_HAND_1"/>
    <property type="match status" value="1"/>
</dbReference>
<evidence type="ECO:0000256" key="10">
    <source>
        <dbReference type="ARBA" id="ARBA00022737"/>
    </source>
</evidence>
<evidence type="ECO:0000256" key="1">
    <source>
        <dbReference type="ARBA" id="ARBA00004123"/>
    </source>
</evidence>
<keyword evidence="6" id="KW-0963">Cytoplasm</keyword>
<feature type="domain" description="EF-hand" evidence="17">
    <location>
        <begin position="145"/>
        <end position="180"/>
    </location>
</feature>
<dbReference type="GO" id="GO:0005509">
    <property type="term" value="F:calcium ion binding"/>
    <property type="evidence" value="ECO:0007669"/>
    <property type="project" value="InterPro"/>
</dbReference>
<dbReference type="InterPro" id="IPR002048">
    <property type="entry name" value="EF_hand_dom"/>
</dbReference>
<dbReference type="AlphaFoldDB" id="A0A6F9D9H0"/>
<name>A0A6F9D9H0_9ASCI</name>
<dbReference type="InterPro" id="IPR051875">
    <property type="entry name" value="Calcineurin_B_homologous"/>
</dbReference>
<dbReference type="PROSITE" id="PS50222">
    <property type="entry name" value="EF_HAND_2"/>
    <property type="match status" value="3"/>
</dbReference>
<dbReference type="GO" id="GO:0005886">
    <property type="term" value="C:plasma membrane"/>
    <property type="evidence" value="ECO:0007669"/>
    <property type="project" value="UniProtKB-SubCell"/>
</dbReference>
<dbReference type="Gene3D" id="1.10.238.10">
    <property type="entry name" value="EF-hand"/>
    <property type="match status" value="1"/>
</dbReference>
<keyword evidence="12" id="KW-0653">Protein transport</keyword>
<dbReference type="InterPro" id="IPR018247">
    <property type="entry name" value="EF_Hand_1_Ca_BS"/>
</dbReference>
<keyword evidence="4" id="KW-0813">Transport</keyword>
<evidence type="ECO:0000256" key="8">
    <source>
        <dbReference type="ARBA" id="ARBA00022707"/>
    </source>
</evidence>
<keyword evidence="7" id="KW-0597">Phosphoprotein</keyword>
<feature type="domain" description="EF-hand" evidence="17">
    <location>
        <begin position="26"/>
        <end position="61"/>
    </location>
</feature>
<evidence type="ECO:0000256" key="7">
    <source>
        <dbReference type="ARBA" id="ARBA00022553"/>
    </source>
</evidence>
<dbReference type="Pfam" id="PF13499">
    <property type="entry name" value="EF-hand_7"/>
    <property type="match status" value="1"/>
</dbReference>
<dbReference type="SUPFAM" id="SSF47473">
    <property type="entry name" value="EF-hand"/>
    <property type="match status" value="1"/>
</dbReference>
<evidence type="ECO:0000256" key="5">
    <source>
        <dbReference type="ARBA" id="ARBA00022475"/>
    </source>
</evidence>
<evidence type="ECO:0000256" key="2">
    <source>
        <dbReference type="ARBA" id="ARBA00004236"/>
    </source>
</evidence>
<keyword evidence="10" id="KW-0677">Repeat</keyword>
<evidence type="ECO:0000256" key="9">
    <source>
        <dbReference type="ARBA" id="ARBA00022723"/>
    </source>
</evidence>
<evidence type="ECO:0000256" key="14">
    <source>
        <dbReference type="ARBA" id="ARBA00023242"/>
    </source>
</evidence>
<keyword evidence="8" id="KW-0519">Myristate</keyword>
<proteinExistence type="evidence at transcript level"/>
<keyword evidence="11" id="KW-0106">Calcium</keyword>
<evidence type="ECO:0000256" key="15">
    <source>
        <dbReference type="ARBA" id="ARBA00023288"/>
    </source>
</evidence>
<dbReference type="GO" id="GO:0005634">
    <property type="term" value="C:nucleus"/>
    <property type="evidence" value="ECO:0007669"/>
    <property type="project" value="UniProtKB-SubCell"/>
</dbReference>
<evidence type="ECO:0000256" key="13">
    <source>
        <dbReference type="ARBA" id="ARBA00023136"/>
    </source>
</evidence>
<feature type="domain" description="EF-hand" evidence="17">
    <location>
        <begin position="104"/>
        <end position="139"/>
    </location>
</feature>
<dbReference type="GO" id="GO:0015031">
    <property type="term" value="P:protein transport"/>
    <property type="evidence" value="ECO:0007669"/>
    <property type="project" value="UniProtKB-KW"/>
</dbReference>
<keyword evidence="15" id="KW-0449">Lipoprotein</keyword>
<keyword evidence="5" id="KW-1003">Cell membrane</keyword>
<evidence type="ECO:0000259" key="17">
    <source>
        <dbReference type="PROSITE" id="PS50222"/>
    </source>
</evidence>
<evidence type="ECO:0000256" key="3">
    <source>
        <dbReference type="ARBA" id="ARBA00004496"/>
    </source>
</evidence>